<evidence type="ECO:0000259" key="1">
    <source>
        <dbReference type="Pfam" id="PF17906"/>
    </source>
</evidence>
<name>A0A836JLC3_9HYME</name>
<comment type="caution">
    <text evidence="2">The sequence shown here is derived from an EMBL/GenBank/DDBJ whole genome shotgun (WGS) entry which is preliminary data.</text>
</comment>
<dbReference type="Gene3D" id="1.10.10.10">
    <property type="entry name" value="Winged helix-like DNA-binding domain superfamily/Winged helix DNA-binding domain"/>
    <property type="match status" value="1"/>
</dbReference>
<dbReference type="PANTHER" id="PTHR46060">
    <property type="entry name" value="MARINER MOS1 TRANSPOSASE-LIKE PROTEIN"/>
    <property type="match status" value="1"/>
</dbReference>
<organism evidence="2 3">
    <name type="scientific">Pseudoatta argentina</name>
    <dbReference type="NCBI Taxonomy" id="621737"/>
    <lineage>
        <taxon>Eukaryota</taxon>
        <taxon>Metazoa</taxon>
        <taxon>Ecdysozoa</taxon>
        <taxon>Arthropoda</taxon>
        <taxon>Hexapoda</taxon>
        <taxon>Insecta</taxon>
        <taxon>Pterygota</taxon>
        <taxon>Neoptera</taxon>
        <taxon>Endopterygota</taxon>
        <taxon>Hymenoptera</taxon>
        <taxon>Apocrita</taxon>
        <taxon>Aculeata</taxon>
        <taxon>Formicoidea</taxon>
        <taxon>Formicidae</taxon>
        <taxon>Myrmicinae</taxon>
        <taxon>Pseudoatta</taxon>
    </lineage>
</organism>
<dbReference type="Proteomes" id="UP000668214">
    <property type="component" value="Unassembled WGS sequence"/>
</dbReference>
<dbReference type="InterPro" id="IPR052709">
    <property type="entry name" value="Transposase-MT_Hybrid"/>
</dbReference>
<dbReference type="InterPro" id="IPR041426">
    <property type="entry name" value="Mos1_HTH"/>
</dbReference>
<dbReference type="InterPro" id="IPR036388">
    <property type="entry name" value="WH-like_DNA-bd_sf"/>
</dbReference>
<feature type="non-terminal residue" evidence="2">
    <location>
        <position position="1"/>
    </location>
</feature>
<accession>A0A836JLC3</accession>
<dbReference type="AlphaFoldDB" id="A0A836JLC3"/>
<dbReference type="InterPro" id="IPR036390">
    <property type="entry name" value="WH_DNA-bd_sf"/>
</dbReference>
<sequence length="247" mass="29762">MSNFVPTKRNFRTALLFCFYLKKRAVESQQMLSEAYGDYTPSISTREYWFRRYKKVEDEKVETLLDQNPNQTQEELAESLNIDRSTISKRLKAIGMIQKQGNWVPYELKPRDVERRKITEMLLQRHRRKSFLYCIMTGDEKWERYQQQLMQLSQALKQKRPDYAKRHNKVIFQHDINNARPHVANPIKETLEALNWNVLSHPPYSLDIILSHYHLIRPMSHGLSEQRFHSYEVKWKKMGRFVDSLKR</sequence>
<dbReference type="EMBL" id="JAANIA010002123">
    <property type="protein sequence ID" value="KAG5317870.1"/>
    <property type="molecule type" value="Genomic_DNA"/>
</dbReference>
<dbReference type="Pfam" id="PF13412">
    <property type="entry name" value="HTH_24"/>
    <property type="match status" value="1"/>
</dbReference>
<dbReference type="PANTHER" id="PTHR46060:SF1">
    <property type="entry name" value="MARINER MOS1 TRANSPOSASE-LIKE PROTEIN"/>
    <property type="match status" value="1"/>
</dbReference>
<evidence type="ECO:0000313" key="3">
    <source>
        <dbReference type="Proteomes" id="UP000668214"/>
    </source>
</evidence>
<gene>
    <name evidence="2" type="ORF">G6Z78_0003592</name>
</gene>
<dbReference type="Gene3D" id="3.30.420.10">
    <property type="entry name" value="Ribonuclease H-like superfamily/Ribonuclease H"/>
    <property type="match status" value="1"/>
</dbReference>
<dbReference type="SUPFAM" id="SSF46785">
    <property type="entry name" value="Winged helix' DNA-binding domain"/>
    <property type="match status" value="1"/>
</dbReference>
<protein>
    <submittedName>
        <fullName evidence="2">MOS1T transposase</fullName>
    </submittedName>
</protein>
<keyword evidence="3" id="KW-1185">Reference proteome</keyword>
<reference evidence="2" key="1">
    <citation type="submission" date="2020-02" db="EMBL/GenBank/DDBJ databases">
        <title>Relaxed selection underlies rapid genomic changes in the transitions from sociality to social parasitism in ants.</title>
        <authorList>
            <person name="Bi X."/>
        </authorList>
    </citation>
    <scope>NUCLEOTIDE SEQUENCE</scope>
    <source>
        <strain evidence="2">BGI-DK2014c</strain>
        <tissue evidence="2">Whole body</tissue>
    </source>
</reference>
<dbReference type="Pfam" id="PF17906">
    <property type="entry name" value="HTH_48"/>
    <property type="match status" value="1"/>
</dbReference>
<feature type="non-terminal residue" evidence="2">
    <location>
        <position position="247"/>
    </location>
</feature>
<dbReference type="Gene3D" id="1.10.10.1450">
    <property type="match status" value="1"/>
</dbReference>
<dbReference type="InterPro" id="IPR036397">
    <property type="entry name" value="RNaseH_sf"/>
</dbReference>
<dbReference type="GO" id="GO:0003676">
    <property type="term" value="F:nucleic acid binding"/>
    <property type="evidence" value="ECO:0007669"/>
    <property type="project" value="InterPro"/>
</dbReference>
<proteinExistence type="predicted"/>
<feature type="domain" description="Mos1 transposase HTH" evidence="1">
    <location>
        <begin position="8"/>
        <end position="55"/>
    </location>
</feature>
<evidence type="ECO:0000313" key="2">
    <source>
        <dbReference type="EMBL" id="KAG5317870.1"/>
    </source>
</evidence>